<accession>A0A8X6NSL3</accession>
<organism evidence="1 2">
    <name type="scientific">Nephila pilipes</name>
    <name type="common">Giant wood spider</name>
    <name type="synonym">Nephila maculata</name>
    <dbReference type="NCBI Taxonomy" id="299642"/>
    <lineage>
        <taxon>Eukaryota</taxon>
        <taxon>Metazoa</taxon>
        <taxon>Ecdysozoa</taxon>
        <taxon>Arthropoda</taxon>
        <taxon>Chelicerata</taxon>
        <taxon>Arachnida</taxon>
        <taxon>Araneae</taxon>
        <taxon>Araneomorphae</taxon>
        <taxon>Entelegynae</taxon>
        <taxon>Araneoidea</taxon>
        <taxon>Nephilidae</taxon>
        <taxon>Nephila</taxon>
    </lineage>
</organism>
<protein>
    <submittedName>
        <fullName evidence="1">Uncharacterized protein</fullName>
    </submittedName>
</protein>
<sequence length="64" mass="7008">FAEVHHEEEELNSRFGKFVANVSRSQNMDESESLPANAQKTDSYEAVIAKGLCAEGTRGKAHGQ</sequence>
<dbReference type="EMBL" id="BMAW01061580">
    <property type="protein sequence ID" value="GFT31871.1"/>
    <property type="molecule type" value="Genomic_DNA"/>
</dbReference>
<evidence type="ECO:0000313" key="1">
    <source>
        <dbReference type="EMBL" id="GFT31871.1"/>
    </source>
</evidence>
<name>A0A8X6NSL3_NEPPI</name>
<keyword evidence="2" id="KW-1185">Reference proteome</keyword>
<reference evidence="1" key="1">
    <citation type="submission" date="2020-08" db="EMBL/GenBank/DDBJ databases">
        <title>Multicomponent nature underlies the extraordinary mechanical properties of spider dragline silk.</title>
        <authorList>
            <person name="Kono N."/>
            <person name="Nakamura H."/>
            <person name="Mori M."/>
            <person name="Yoshida Y."/>
            <person name="Ohtoshi R."/>
            <person name="Malay A.D."/>
            <person name="Moran D.A.P."/>
            <person name="Tomita M."/>
            <person name="Numata K."/>
            <person name="Arakawa K."/>
        </authorList>
    </citation>
    <scope>NUCLEOTIDE SEQUENCE</scope>
</reference>
<feature type="non-terminal residue" evidence="1">
    <location>
        <position position="1"/>
    </location>
</feature>
<dbReference type="Proteomes" id="UP000887013">
    <property type="component" value="Unassembled WGS sequence"/>
</dbReference>
<proteinExistence type="predicted"/>
<comment type="caution">
    <text evidence="1">The sequence shown here is derived from an EMBL/GenBank/DDBJ whole genome shotgun (WGS) entry which is preliminary data.</text>
</comment>
<dbReference type="AlphaFoldDB" id="A0A8X6NSL3"/>
<evidence type="ECO:0000313" key="2">
    <source>
        <dbReference type="Proteomes" id="UP000887013"/>
    </source>
</evidence>
<gene>
    <name evidence="1" type="ORF">NPIL_94961</name>
</gene>